<dbReference type="Proteomes" id="UP000032024">
    <property type="component" value="Chromosome"/>
</dbReference>
<name>A0A0C5CCG3_HEYCO</name>
<dbReference type="EMBL" id="LRPN01000211">
    <property type="protein sequence ID" value="KWZ76169.1"/>
    <property type="molecule type" value="Genomic_DNA"/>
</dbReference>
<dbReference type="AlphaFoldDB" id="A0A0C5CCG3"/>
<gene>
    <name evidence="2" type="ORF">HMPREF3213_03922</name>
    <name evidence="1" type="ORF">SB48_HM08orf03830</name>
</gene>
<reference evidence="2" key="4">
    <citation type="submission" date="2016-01" db="EMBL/GenBank/DDBJ databases">
        <authorList>
            <person name="Oliw E.H."/>
        </authorList>
    </citation>
    <scope>NUCLEOTIDE SEQUENCE [LARGE SCALE GENOMIC DNA]</scope>
    <source>
        <strain evidence="2">GED7749B</strain>
    </source>
</reference>
<proteinExistence type="predicted"/>
<dbReference type="EMBL" id="CP010525">
    <property type="protein sequence ID" value="AJO23210.1"/>
    <property type="molecule type" value="Genomic_DNA"/>
</dbReference>
<keyword evidence="3" id="KW-1185">Reference proteome</keyword>
<reference evidence="1" key="1">
    <citation type="submission" date="2015-01" db="EMBL/GenBank/DDBJ databases">
        <title>Comparative genome analysis of Bacillus coagulans HM-08, Clostridium butyricum HM-68, Bacillus subtilis HM-66 and Bacillus licheniformis BL-09.</title>
        <authorList>
            <person name="Zhang H."/>
        </authorList>
    </citation>
    <scope>NUCLEOTIDE SEQUENCE [LARGE SCALE GENOMIC DNA]</scope>
    <source>
        <strain evidence="1">HM-08</strain>
    </source>
</reference>
<evidence type="ECO:0000313" key="3">
    <source>
        <dbReference type="Proteomes" id="UP000032024"/>
    </source>
</evidence>
<organism evidence="2 4">
    <name type="scientific">Heyndrickxia coagulans</name>
    <name type="common">Weizmannia coagulans</name>
    <dbReference type="NCBI Taxonomy" id="1398"/>
    <lineage>
        <taxon>Bacteria</taxon>
        <taxon>Bacillati</taxon>
        <taxon>Bacillota</taxon>
        <taxon>Bacilli</taxon>
        <taxon>Bacillales</taxon>
        <taxon>Bacillaceae</taxon>
        <taxon>Heyndrickxia</taxon>
    </lineage>
</organism>
<sequence>MKTIPYEAICLQAVQGKVQHRYPGQPFSVPHEIALDVPLNLP</sequence>
<dbReference type="Proteomes" id="UP000070376">
    <property type="component" value="Unassembled WGS sequence"/>
</dbReference>
<accession>A0A0C5CCG3</accession>
<reference evidence="3" key="2">
    <citation type="submission" date="2015-01" db="EMBL/GenBank/DDBJ databases">
        <title>Comparative genome analysis of Bacillus coagulans HM-08, Clostridium butyricum HM-68, Bacillus subtilis HM-66 and Bacillus paralicheniformis BL-09.</title>
        <authorList>
            <person name="Zhang H."/>
        </authorList>
    </citation>
    <scope>NUCLEOTIDE SEQUENCE [LARGE SCALE GENOMIC DNA]</scope>
    <source>
        <strain evidence="3">HM-08</strain>
    </source>
</reference>
<dbReference type="STRING" id="1398.AB434_2881"/>
<evidence type="ECO:0000313" key="4">
    <source>
        <dbReference type="Proteomes" id="UP000070376"/>
    </source>
</evidence>
<dbReference type="PATRIC" id="fig|1398.18.peg.2407"/>
<protein>
    <submittedName>
        <fullName evidence="2">Uncharacterized protein</fullName>
    </submittedName>
</protein>
<evidence type="ECO:0000313" key="1">
    <source>
        <dbReference type="EMBL" id="AJO23210.1"/>
    </source>
</evidence>
<reference evidence="4" key="3">
    <citation type="submission" date="2016-01" db="EMBL/GenBank/DDBJ databases">
        <authorList>
            <person name="Mitreva M."/>
            <person name="Pepin K.H."/>
            <person name="Mihindukulasuriya K.A."/>
            <person name="Fulton R."/>
            <person name="Fronick C."/>
            <person name="O'Laughlin M."/>
            <person name="Miner T."/>
            <person name="Herter B."/>
            <person name="Rosa B.A."/>
            <person name="Cordes M."/>
            <person name="Tomlinson C."/>
            <person name="Wollam A."/>
            <person name="Palsikar V.B."/>
            <person name="Mardis E.R."/>
            <person name="Wilson R.K."/>
        </authorList>
    </citation>
    <scope>NUCLEOTIDE SEQUENCE [LARGE SCALE GENOMIC DNA]</scope>
    <source>
        <strain evidence="4">GED7749B</strain>
    </source>
</reference>
<evidence type="ECO:0000313" key="2">
    <source>
        <dbReference type="EMBL" id="KWZ76169.1"/>
    </source>
</evidence>